<feature type="region of interest" description="Disordered" evidence="11">
    <location>
        <begin position="777"/>
        <end position="817"/>
    </location>
</feature>
<evidence type="ECO:0000256" key="5">
    <source>
        <dbReference type="ARBA" id="ARBA00022840"/>
    </source>
</evidence>
<evidence type="ECO:0000256" key="8">
    <source>
        <dbReference type="PIRSR" id="PIRSR001174-2"/>
    </source>
</evidence>
<accession>A0A7X2P719</accession>
<dbReference type="InterPro" id="IPR054594">
    <property type="entry name" value="Lon_lid"/>
</dbReference>
<dbReference type="SMART" id="SM00464">
    <property type="entry name" value="LON"/>
    <property type="match status" value="1"/>
</dbReference>
<evidence type="ECO:0000256" key="7">
    <source>
        <dbReference type="PIRSR" id="PIRSR001174-1"/>
    </source>
</evidence>
<dbReference type="Gene3D" id="3.30.230.10">
    <property type="match status" value="1"/>
</dbReference>
<feature type="domain" description="Lon N-terminal" evidence="13">
    <location>
        <begin position="1"/>
        <end position="192"/>
    </location>
</feature>
<dbReference type="InterPro" id="IPR027417">
    <property type="entry name" value="P-loop_NTPase"/>
</dbReference>
<dbReference type="Pfam" id="PF05362">
    <property type="entry name" value="Lon_C"/>
    <property type="match status" value="1"/>
</dbReference>
<dbReference type="GO" id="GO:0005524">
    <property type="term" value="F:ATP binding"/>
    <property type="evidence" value="ECO:0007669"/>
    <property type="project" value="UniProtKB-KW"/>
</dbReference>
<evidence type="ECO:0000259" key="13">
    <source>
        <dbReference type="PROSITE" id="PS51787"/>
    </source>
</evidence>
<dbReference type="CDD" id="cd19500">
    <property type="entry name" value="RecA-like_Lon"/>
    <property type="match status" value="1"/>
</dbReference>
<gene>
    <name evidence="14" type="primary">lon</name>
    <name evidence="14" type="ORF">FYJ60_03685</name>
</gene>
<dbReference type="PIRSF" id="PIRSF001174">
    <property type="entry name" value="Lon_proteas"/>
    <property type="match status" value="1"/>
</dbReference>
<dbReference type="GO" id="GO:0016887">
    <property type="term" value="F:ATP hydrolysis activity"/>
    <property type="evidence" value="ECO:0007669"/>
    <property type="project" value="InterPro"/>
</dbReference>
<organism evidence="14 15">
    <name type="scientific">Bilifractor porci</name>
    <dbReference type="NCBI Taxonomy" id="2606636"/>
    <lineage>
        <taxon>Bacteria</taxon>
        <taxon>Bacillati</taxon>
        <taxon>Bacillota</taxon>
        <taxon>Clostridia</taxon>
        <taxon>Lachnospirales</taxon>
        <taxon>Lachnospiraceae</taxon>
        <taxon>Bilifractor</taxon>
    </lineage>
</organism>
<keyword evidence="5 6" id="KW-0067">ATP-binding</keyword>
<evidence type="ECO:0000259" key="12">
    <source>
        <dbReference type="PROSITE" id="PS51786"/>
    </source>
</evidence>
<dbReference type="PRINTS" id="PR00830">
    <property type="entry name" value="ENDOLAPTASE"/>
</dbReference>
<dbReference type="InterPro" id="IPR014721">
    <property type="entry name" value="Ribsml_uS5_D2-typ_fold_subgr"/>
</dbReference>
<keyword evidence="15" id="KW-1185">Reference proteome</keyword>
<dbReference type="InterPro" id="IPR015947">
    <property type="entry name" value="PUA-like_sf"/>
</dbReference>
<comment type="subunit">
    <text evidence="6">Homohexamer. Organized in a ring with a central cavity.</text>
</comment>
<reference evidence="14 15" key="1">
    <citation type="submission" date="2019-08" db="EMBL/GenBank/DDBJ databases">
        <title>In-depth cultivation of the pig gut microbiome towards novel bacterial diversity and tailored functional studies.</title>
        <authorList>
            <person name="Wylensek D."/>
            <person name="Hitch T.C.A."/>
            <person name="Clavel T."/>
        </authorList>
    </citation>
    <scope>NUCLEOTIDE SEQUENCE [LARGE SCALE GENOMIC DNA]</scope>
    <source>
        <strain evidence="14 15">Oil+RF-744-WCA-WT-13</strain>
    </source>
</reference>
<dbReference type="SUPFAM" id="SSF88697">
    <property type="entry name" value="PUA domain-like"/>
    <property type="match status" value="1"/>
</dbReference>
<dbReference type="InterPro" id="IPR003111">
    <property type="entry name" value="Lon_prtase_N"/>
</dbReference>
<dbReference type="FunFam" id="3.40.50.300:FF:000382">
    <property type="entry name" value="Lon protease homolog 2, peroxisomal"/>
    <property type="match status" value="1"/>
</dbReference>
<dbReference type="PROSITE" id="PS01046">
    <property type="entry name" value="LON_SER"/>
    <property type="match status" value="1"/>
</dbReference>
<dbReference type="EC" id="3.4.21.53" evidence="6"/>
<protein>
    <recommendedName>
        <fullName evidence="6">Lon protease</fullName>
        <ecNumber evidence="6">3.4.21.53</ecNumber>
    </recommendedName>
</protein>
<evidence type="ECO:0000256" key="3">
    <source>
        <dbReference type="ARBA" id="ARBA00022801"/>
    </source>
</evidence>
<evidence type="ECO:0000313" key="15">
    <source>
        <dbReference type="Proteomes" id="UP000466864"/>
    </source>
</evidence>
<dbReference type="InterPro" id="IPR004815">
    <property type="entry name" value="Lon_bac/euk-typ"/>
</dbReference>
<dbReference type="NCBIfam" id="TIGR00763">
    <property type="entry name" value="lon"/>
    <property type="match status" value="1"/>
</dbReference>
<name>A0A7X2P719_9FIRM</name>
<evidence type="ECO:0000256" key="2">
    <source>
        <dbReference type="ARBA" id="ARBA00022741"/>
    </source>
</evidence>
<keyword evidence="1 6" id="KW-0645">Protease</keyword>
<evidence type="ECO:0000256" key="11">
    <source>
        <dbReference type="SAM" id="MobiDB-lite"/>
    </source>
</evidence>
<evidence type="ECO:0000256" key="10">
    <source>
        <dbReference type="RuleBase" id="RU000591"/>
    </source>
</evidence>
<dbReference type="GO" id="GO:0030163">
    <property type="term" value="P:protein catabolic process"/>
    <property type="evidence" value="ECO:0007669"/>
    <property type="project" value="InterPro"/>
</dbReference>
<evidence type="ECO:0000256" key="4">
    <source>
        <dbReference type="ARBA" id="ARBA00022825"/>
    </source>
</evidence>
<comment type="caution">
    <text evidence="14">The sequence shown here is derived from an EMBL/GenBank/DDBJ whole genome shotgun (WGS) entry which is preliminary data.</text>
</comment>
<proteinExistence type="inferred from homology"/>
<dbReference type="Gene3D" id="1.20.5.5270">
    <property type="match status" value="1"/>
</dbReference>
<keyword evidence="3 6" id="KW-0378">Hydrolase</keyword>
<dbReference type="InterPro" id="IPR003593">
    <property type="entry name" value="AAA+_ATPase"/>
</dbReference>
<dbReference type="InterPro" id="IPR027065">
    <property type="entry name" value="Lon_Prtase"/>
</dbReference>
<dbReference type="SUPFAM" id="SSF54211">
    <property type="entry name" value="Ribosomal protein S5 domain 2-like"/>
    <property type="match status" value="1"/>
</dbReference>
<dbReference type="GO" id="GO:0005737">
    <property type="term" value="C:cytoplasm"/>
    <property type="evidence" value="ECO:0007669"/>
    <property type="project" value="UniProtKB-SubCell"/>
</dbReference>
<feature type="domain" description="Lon proteolytic" evidence="12">
    <location>
        <begin position="583"/>
        <end position="761"/>
    </location>
</feature>
<dbReference type="InterPro" id="IPR008269">
    <property type="entry name" value="Lon_proteolytic"/>
</dbReference>
<dbReference type="InterPro" id="IPR003959">
    <property type="entry name" value="ATPase_AAA_core"/>
</dbReference>
<dbReference type="PANTHER" id="PTHR10046">
    <property type="entry name" value="ATP DEPENDENT LON PROTEASE FAMILY MEMBER"/>
    <property type="match status" value="1"/>
</dbReference>
<dbReference type="Gene3D" id="1.10.8.60">
    <property type="match status" value="1"/>
</dbReference>
<dbReference type="InterPro" id="IPR020568">
    <property type="entry name" value="Ribosomal_Su5_D2-typ_SF"/>
</dbReference>
<dbReference type="Gene3D" id="3.40.50.300">
    <property type="entry name" value="P-loop containing nucleotide triphosphate hydrolases"/>
    <property type="match status" value="1"/>
</dbReference>
<evidence type="ECO:0000313" key="14">
    <source>
        <dbReference type="EMBL" id="MST81420.1"/>
    </source>
</evidence>
<dbReference type="AlphaFoldDB" id="A0A7X2P719"/>
<dbReference type="Pfam" id="PF02190">
    <property type="entry name" value="LON_substr_bdg"/>
    <property type="match status" value="1"/>
</dbReference>
<dbReference type="SMART" id="SM00382">
    <property type="entry name" value="AAA"/>
    <property type="match status" value="1"/>
</dbReference>
<comment type="similarity">
    <text evidence="6 9 10">Belongs to the peptidase S16 family.</text>
</comment>
<dbReference type="SUPFAM" id="SSF52540">
    <property type="entry name" value="P-loop containing nucleoside triphosphate hydrolases"/>
    <property type="match status" value="1"/>
</dbReference>
<keyword evidence="4 6" id="KW-0720">Serine protease</keyword>
<dbReference type="PROSITE" id="PS51787">
    <property type="entry name" value="LON_N"/>
    <property type="match status" value="1"/>
</dbReference>
<evidence type="ECO:0000256" key="6">
    <source>
        <dbReference type="PIRNR" id="PIRNR001174"/>
    </source>
</evidence>
<dbReference type="Proteomes" id="UP000466864">
    <property type="component" value="Unassembled WGS sequence"/>
</dbReference>
<dbReference type="Gene3D" id="1.20.58.1480">
    <property type="match status" value="1"/>
</dbReference>
<comment type="catalytic activity">
    <reaction evidence="6 9">
        <text>Hydrolysis of proteins in presence of ATP.</text>
        <dbReference type="EC" id="3.4.21.53"/>
    </reaction>
</comment>
<dbReference type="EMBL" id="VUMV01000002">
    <property type="protein sequence ID" value="MST81420.1"/>
    <property type="molecule type" value="Genomic_DNA"/>
</dbReference>
<keyword evidence="2 6" id="KW-0547">Nucleotide-binding</keyword>
<dbReference type="GO" id="GO:0004252">
    <property type="term" value="F:serine-type endopeptidase activity"/>
    <property type="evidence" value="ECO:0007669"/>
    <property type="project" value="UniProtKB-UniRule"/>
</dbReference>
<sequence length="817" mass="90886">MIIPVYDTVILPDVDYQLGISDLTDDEKSRIKIDNNRVLLMPLKESKERTSLTMEDFYGLGVEAEVLELRETPKGTRIHAQTREKVRLTDLNVGDTLLEGSFESLEEVSDITVKAEQNLLDDLKKMTTEIATHIQGGELAIQYIKGIHSINEYGAAFCQFFDMSQDEKYHLLSTDSLKERGLLIEEALRKFKGSIDLQLDLDKRYNETEGVTYKRQAIRKQMGMLQKELESMDPNSASEEDEYRKKIEAADMPEEARKEADRALHRYLESQPTDPERSVLESYLDFMTSLKWKLDPTPVPDLANARKILDRDHYGLKKVKDRIIQQIAVMTLKKSQSGSILLLVGAPGTGKTSMGKSIAEALGRKYVRISLGGVRDEAEIRGHRRTYVGAMPGRIMEGIKRSGSMNPVVVLDEVDKLAQSFQGDPASALLEVLDPEQNNTFTDHYLNVPYDLSNVFFICTANTYDTIPGPLLDRMEVIQLPGYTPFEKLQIAKQYLMPRAMEDAGITKKQLHISQGAMKKIIDSYTMEAGVRGLKKQLDILCRHAATEIVEKGDDQILSVKEADLGKYLGNKPIPHDRILKPSTREGVVTGLAWTQAGGEILFIETSVMPGNGKIIITGQLGDVMKESAEIALSLLKSSFLNKKLDFSDKDIHIHVPEGAVPKDGPSAGVTLFTALVSLVTGKRVDPHLAMTGEISLRGQVLPIGGLPEKLMAAQRAGVRKVLIPKDNVRDLEDVPKEVTSSLEIVPVDTVGDVIHEALGISLPRLNRPLFDIADETAKSRTEEKERESSKDGAENLSDKKAPAQETGKKAGKKTWR</sequence>
<keyword evidence="6" id="KW-0963">Cytoplasm</keyword>
<feature type="active site" evidence="7 9">
    <location>
        <position position="667"/>
    </location>
</feature>
<feature type="active site" evidence="7 9">
    <location>
        <position position="710"/>
    </location>
</feature>
<dbReference type="GO" id="GO:0006508">
    <property type="term" value="P:proteolysis"/>
    <property type="evidence" value="ECO:0007669"/>
    <property type="project" value="UniProtKB-KW"/>
</dbReference>
<dbReference type="InterPro" id="IPR008268">
    <property type="entry name" value="Peptidase_S16_AS"/>
</dbReference>
<dbReference type="GO" id="GO:0004176">
    <property type="term" value="F:ATP-dependent peptidase activity"/>
    <property type="evidence" value="ECO:0007669"/>
    <property type="project" value="UniProtKB-UniRule"/>
</dbReference>
<feature type="compositionally biased region" description="Basic and acidic residues" evidence="11">
    <location>
        <begin position="777"/>
        <end position="809"/>
    </location>
</feature>
<feature type="binding site" evidence="8">
    <location>
        <begin position="345"/>
        <end position="352"/>
    </location>
    <ligand>
        <name>ATP</name>
        <dbReference type="ChEBI" id="CHEBI:30616"/>
    </ligand>
</feature>
<dbReference type="PROSITE" id="PS51786">
    <property type="entry name" value="LON_PROTEOLYTIC"/>
    <property type="match status" value="1"/>
</dbReference>
<dbReference type="Pfam" id="PF22667">
    <property type="entry name" value="Lon_lid"/>
    <property type="match status" value="1"/>
</dbReference>
<evidence type="ECO:0000256" key="1">
    <source>
        <dbReference type="ARBA" id="ARBA00022670"/>
    </source>
</evidence>
<dbReference type="Pfam" id="PF00004">
    <property type="entry name" value="AAA"/>
    <property type="match status" value="1"/>
</dbReference>
<comment type="subcellular location">
    <subcellularLocation>
        <location evidence="6">Cytoplasm</location>
    </subcellularLocation>
</comment>
<evidence type="ECO:0000256" key="9">
    <source>
        <dbReference type="PROSITE-ProRule" id="PRU01122"/>
    </source>
</evidence>